<evidence type="ECO:0000313" key="3">
    <source>
        <dbReference type="Proteomes" id="UP000519897"/>
    </source>
</evidence>
<protein>
    <submittedName>
        <fullName evidence="2">Putative alpha/beta hydrolase</fullName>
    </submittedName>
</protein>
<sequence length="317" mass="36069">MHDLVGQPVRFQATDSYSLGGFVWHSGDAESRPFVLITCATSVRCRYYARFAQYLFEHGYNVLTYDYRGIGESRPPSLKDCDADWADWGEKDLEGALRYISQLSPNAGIHAVAHSIGGFALGLAPSNHLVERALMVGAQFAHHRDYADEKKWAMLWRWHIVMPLLTRLYGYFPAKKLGWMEDTPAGVALDWSRMGPAFEHSLRRKPRNRTEAAAVDLKRNMRGLSAPILAIATTDDPFATVAATKRLLEYYDNSKRYYLRLRPSTVGENAIGHFAFFHERYRDKLWPLALQWLQSGELPSLVKDDLYSVHEPVTSSP</sequence>
<name>A0A7W6LI87_9HYPH</name>
<reference evidence="2 3" key="1">
    <citation type="submission" date="2020-08" db="EMBL/GenBank/DDBJ databases">
        <title>Genomic Encyclopedia of Type Strains, Phase IV (KMG-IV): sequencing the most valuable type-strain genomes for metagenomic binning, comparative biology and taxonomic classification.</title>
        <authorList>
            <person name="Goeker M."/>
        </authorList>
    </citation>
    <scope>NUCLEOTIDE SEQUENCE [LARGE SCALE GENOMIC DNA]</scope>
    <source>
        <strain evidence="2 3">DSM 29514</strain>
    </source>
</reference>
<dbReference type="SUPFAM" id="SSF53474">
    <property type="entry name" value="alpha/beta-Hydrolases"/>
    <property type="match status" value="1"/>
</dbReference>
<dbReference type="Gene3D" id="3.40.50.1820">
    <property type="entry name" value="alpha/beta hydrolase"/>
    <property type="match status" value="1"/>
</dbReference>
<dbReference type="PIRSF" id="PIRSF037442">
    <property type="entry name" value="UCP037442_abhydr"/>
    <property type="match status" value="1"/>
</dbReference>
<gene>
    <name evidence="2" type="ORF">GGQ72_003430</name>
</gene>
<dbReference type="GO" id="GO:0016787">
    <property type="term" value="F:hydrolase activity"/>
    <property type="evidence" value="ECO:0007669"/>
    <property type="project" value="UniProtKB-KW"/>
</dbReference>
<feature type="domain" description="Serine aminopeptidase S33" evidence="1">
    <location>
        <begin position="45"/>
        <end position="251"/>
    </location>
</feature>
<keyword evidence="3" id="KW-1185">Reference proteome</keyword>
<dbReference type="Proteomes" id="UP000519897">
    <property type="component" value="Unassembled WGS sequence"/>
</dbReference>
<dbReference type="InterPro" id="IPR022742">
    <property type="entry name" value="Hydrolase_4"/>
</dbReference>
<dbReference type="AlphaFoldDB" id="A0A7W6LI87"/>
<dbReference type="InterPro" id="IPR017208">
    <property type="entry name" value="UCP037442_abhydr"/>
</dbReference>
<dbReference type="EMBL" id="JACIEC010000004">
    <property type="protein sequence ID" value="MBB4144873.1"/>
    <property type="molecule type" value="Genomic_DNA"/>
</dbReference>
<comment type="caution">
    <text evidence="2">The sequence shown here is derived from an EMBL/GenBank/DDBJ whole genome shotgun (WGS) entry which is preliminary data.</text>
</comment>
<evidence type="ECO:0000313" key="2">
    <source>
        <dbReference type="EMBL" id="MBB4144873.1"/>
    </source>
</evidence>
<proteinExistence type="predicted"/>
<dbReference type="Pfam" id="PF12146">
    <property type="entry name" value="Hydrolase_4"/>
    <property type="match status" value="1"/>
</dbReference>
<evidence type="ECO:0000259" key="1">
    <source>
        <dbReference type="Pfam" id="PF12146"/>
    </source>
</evidence>
<keyword evidence="2" id="KW-0378">Hydrolase</keyword>
<dbReference type="RefSeq" id="WP_165133895.1">
    <property type="nucleotide sequence ID" value="NZ_CP049250.1"/>
</dbReference>
<dbReference type="InterPro" id="IPR029058">
    <property type="entry name" value="AB_hydrolase_fold"/>
</dbReference>
<organism evidence="2 3">
    <name type="scientific">Rhizobium rhizoryzae</name>
    <dbReference type="NCBI Taxonomy" id="451876"/>
    <lineage>
        <taxon>Bacteria</taxon>
        <taxon>Pseudomonadati</taxon>
        <taxon>Pseudomonadota</taxon>
        <taxon>Alphaproteobacteria</taxon>
        <taxon>Hyphomicrobiales</taxon>
        <taxon>Rhizobiaceae</taxon>
        <taxon>Rhizobium/Agrobacterium group</taxon>
        <taxon>Rhizobium</taxon>
    </lineage>
</organism>
<accession>A0A7W6LI87</accession>